<accession>A0A7D3VZ15</accession>
<protein>
    <submittedName>
        <fullName evidence="2">Uncharacterized protein</fullName>
    </submittedName>
</protein>
<sequence length="150" mass="15923">MRPFKNDHAASEPSGREVNRTTDERRTSEALTWRDRGNASGARSRTVHSASRWPQSACWRPSGRCWAGAEVAQVTASGRPLHDASRCRAGAPNRTASRHGTPRTPRLDRSAWPGRPSSVASSFGAAPSALSGCSGGPCESVTGSEPWGSP</sequence>
<dbReference type="AlphaFoldDB" id="A0A7D3VZ15"/>
<feature type="compositionally biased region" description="Polar residues" evidence="1">
    <location>
        <begin position="41"/>
        <end position="54"/>
    </location>
</feature>
<dbReference type="EMBL" id="CP053892">
    <property type="protein sequence ID" value="QKG27153.1"/>
    <property type="molecule type" value="Genomic_DNA"/>
</dbReference>
<dbReference type="Proteomes" id="UP000501240">
    <property type="component" value="Chromosome"/>
</dbReference>
<feature type="compositionally biased region" description="Basic and acidic residues" evidence="1">
    <location>
        <begin position="1"/>
        <end position="37"/>
    </location>
</feature>
<evidence type="ECO:0000256" key="1">
    <source>
        <dbReference type="SAM" id="MobiDB-lite"/>
    </source>
</evidence>
<proteinExistence type="predicted"/>
<keyword evidence="3" id="KW-1185">Reference proteome</keyword>
<gene>
    <name evidence="2" type="ORF">ACTIVE_8806</name>
</gene>
<feature type="region of interest" description="Disordered" evidence="1">
    <location>
        <begin position="1"/>
        <end position="59"/>
    </location>
</feature>
<evidence type="ECO:0000313" key="3">
    <source>
        <dbReference type="Proteomes" id="UP000501240"/>
    </source>
</evidence>
<evidence type="ECO:0000313" key="2">
    <source>
        <dbReference type="EMBL" id="QKG27153.1"/>
    </source>
</evidence>
<organism evidence="2 3">
    <name type="scientific">Actinomadura verrucosospora</name>
    <dbReference type="NCBI Taxonomy" id="46165"/>
    <lineage>
        <taxon>Bacteria</taxon>
        <taxon>Bacillati</taxon>
        <taxon>Actinomycetota</taxon>
        <taxon>Actinomycetes</taxon>
        <taxon>Streptosporangiales</taxon>
        <taxon>Thermomonosporaceae</taxon>
        <taxon>Actinomadura</taxon>
    </lineage>
</organism>
<reference evidence="2 3" key="1">
    <citation type="submission" date="2020-05" db="EMBL/GenBank/DDBJ databases">
        <title>Actinomadura verrucosospora NRRL-B18236 (PFL_A860) Genome sequencing and assembly.</title>
        <authorList>
            <person name="Samborskyy M."/>
        </authorList>
    </citation>
    <scope>NUCLEOTIDE SEQUENCE [LARGE SCALE GENOMIC DNA]</scope>
    <source>
        <strain evidence="2 3">NRRL:B18236</strain>
    </source>
</reference>
<name>A0A7D3VZ15_ACTVE</name>
<feature type="region of interest" description="Disordered" evidence="1">
    <location>
        <begin position="76"/>
        <end position="150"/>
    </location>
</feature>